<reference evidence="1 2" key="1">
    <citation type="submission" date="2022-04" db="EMBL/GenBank/DDBJ databases">
        <title>Genome sequence of C. roseum typestrain.</title>
        <authorList>
            <person name="Poehlein A."/>
            <person name="Schoch T."/>
            <person name="Duerre P."/>
            <person name="Daniel R."/>
        </authorList>
    </citation>
    <scope>NUCLEOTIDE SEQUENCE [LARGE SCALE GENOMIC DNA]</scope>
    <source>
        <strain evidence="1 2">DSM 7320</strain>
    </source>
</reference>
<protein>
    <submittedName>
        <fullName evidence="1">Uncharacterized protein</fullName>
    </submittedName>
</protein>
<gene>
    <name evidence="1" type="ORF">CROST_024390</name>
</gene>
<evidence type="ECO:0000313" key="2">
    <source>
        <dbReference type="Proteomes" id="UP000190951"/>
    </source>
</evidence>
<proteinExistence type="predicted"/>
<dbReference type="EMBL" id="CP096983">
    <property type="protein sequence ID" value="URZ11722.1"/>
    <property type="molecule type" value="Genomic_DNA"/>
</dbReference>
<dbReference type="Proteomes" id="UP000190951">
    <property type="component" value="Chromosome"/>
</dbReference>
<dbReference type="AlphaFoldDB" id="A0A1S8L4L7"/>
<keyword evidence="2" id="KW-1185">Reference proteome</keyword>
<organism evidence="1 2">
    <name type="scientific">Clostridium felsineum</name>
    <dbReference type="NCBI Taxonomy" id="36839"/>
    <lineage>
        <taxon>Bacteria</taxon>
        <taxon>Bacillati</taxon>
        <taxon>Bacillota</taxon>
        <taxon>Clostridia</taxon>
        <taxon>Eubacteriales</taxon>
        <taxon>Clostridiaceae</taxon>
        <taxon>Clostridium</taxon>
    </lineage>
</organism>
<evidence type="ECO:0000313" key="1">
    <source>
        <dbReference type="EMBL" id="URZ11722.1"/>
    </source>
</evidence>
<accession>A0A1S8L4L7</accession>
<dbReference type="KEGG" id="crw:CROST_024390"/>
<sequence>MNEIDIIILKLLEIQESINKNIDSFEDKKKREV</sequence>
<name>A0A1S8L4L7_9CLOT</name>